<feature type="compositionally biased region" description="Low complexity" evidence="1">
    <location>
        <begin position="519"/>
        <end position="534"/>
    </location>
</feature>
<feature type="region of interest" description="Disordered" evidence="1">
    <location>
        <begin position="361"/>
        <end position="396"/>
    </location>
</feature>
<evidence type="ECO:0000259" key="2">
    <source>
        <dbReference type="PROSITE" id="PS50263"/>
    </source>
</evidence>
<feature type="compositionally biased region" description="Polar residues" evidence="1">
    <location>
        <begin position="641"/>
        <end position="656"/>
    </location>
</feature>
<evidence type="ECO:0000256" key="1">
    <source>
        <dbReference type="SAM" id="MobiDB-lite"/>
    </source>
</evidence>
<comment type="caution">
    <text evidence="3">The sequence shown here is derived from an EMBL/GenBank/DDBJ whole genome shotgun (WGS) entry which is preliminary data.</text>
</comment>
<feature type="compositionally biased region" description="Basic and acidic residues" evidence="1">
    <location>
        <begin position="1003"/>
        <end position="1012"/>
    </location>
</feature>
<dbReference type="PROSITE" id="PS50263">
    <property type="entry name" value="CN_HYDROLASE"/>
    <property type="match status" value="1"/>
</dbReference>
<feature type="region of interest" description="Disordered" evidence="1">
    <location>
        <begin position="624"/>
        <end position="702"/>
    </location>
</feature>
<evidence type="ECO:0000313" key="3">
    <source>
        <dbReference type="EMBL" id="CAK7228405.1"/>
    </source>
</evidence>
<feature type="compositionally biased region" description="Polar residues" evidence="1">
    <location>
        <begin position="919"/>
        <end position="941"/>
    </location>
</feature>
<organism evidence="3 4">
    <name type="scientific">Sporothrix eucalyptigena</name>
    <dbReference type="NCBI Taxonomy" id="1812306"/>
    <lineage>
        <taxon>Eukaryota</taxon>
        <taxon>Fungi</taxon>
        <taxon>Dikarya</taxon>
        <taxon>Ascomycota</taxon>
        <taxon>Pezizomycotina</taxon>
        <taxon>Sordariomycetes</taxon>
        <taxon>Sordariomycetidae</taxon>
        <taxon>Ophiostomatales</taxon>
        <taxon>Ophiostomataceae</taxon>
        <taxon>Sporothrix</taxon>
    </lineage>
</organism>
<feature type="compositionally biased region" description="Polar residues" evidence="1">
    <location>
        <begin position="777"/>
        <end position="796"/>
    </location>
</feature>
<feature type="region of interest" description="Disordered" evidence="1">
    <location>
        <begin position="979"/>
        <end position="1012"/>
    </location>
</feature>
<dbReference type="InterPro" id="IPR036526">
    <property type="entry name" value="C-N_Hydrolase_sf"/>
</dbReference>
<dbReference type="PANTHER" id="PTHR11750:SF26">
    <property type="entry name" value="PROTEIN N-TERMINAL AMIDASE"/>
    <property type="match status" value="1"/>
</dbReference>
<feature type="region of interest" description="Disordered" evidence="1">
    <location>
        <begin position="716"/>
        <end position="860"/>
    </location>
</feature>
<dbReference type="InterPro" id="IPR003010">
    <property type="entry name" value="C-N_Hydrolase"/>
</dbReference>
<feature type="compositionally biased region" description="Polar residues" evidence="1">
    <location>
        <begin position="889"/>
        <end position="908"/>
    </location>
</feature>
<dbReference type="Gene3D" id="3.60.110.10">
    <property type="entry name" value="Carbon-nitrogen hydrolase"/>
    <property type="match status" value="1"/>
</dbReference>
<dbReference type="SUPFAM" id="SSF56317">
    <property type="entry name" value="Carbon-nitrogen hydrolase"/>
    <property type="match status" value="1"/>
</dbReference>
<protein>
    <recommendedName>
        <fullName evidence="2">CN hydrolase domain-containing protein</fullName>
    </recommendedName>
</protein>
<feature type="compositionally biased region" description="Polar residues" evidence="1">
    <location>
        <begin position="739"/>
        <end position="755"/>
    </location>
</feature>
<sequence>MYDGYNFRSLAEISPYLEPSGSGISALWARTTALKLNCNVVVGYPEKVDVTQKWPASPEFYNSAIIISRDGETIANYRKSFLYAIDETWALEGRDGFFEGYVPGLGNIAMGICMDLKFEAPWTDFEFAFHILEVEANLVIITMAWLTREGAHTFSQQPQEPDLQTLEYWVQRLEPVVRKDTDEEIIVVFCNRAGTEGDAVYAGTSSVIGIKNGDINLYGVLGRGVKELLVVDTRKAPFAKLLQASNSQKADVSKSDGQSSVQSTTESSPSQSVKSTPFSAKQPFVPFRDTSRLKDYDNDVIATPIDDIDDAWEIKSNMASLGSSPTGYSQTERVPASNSLPKLELKIPTATKEALHLFQHKVPTSSTRDRDGKSPALGGDDIPTPTAPSPTPMSVRPHFNLPDKGIMSLRPHIDLPEVKPPLSLKSDVIPTSVNTKSGGGAVKVNRADTPITPPWKTGTQGKVRGPAPISEAPPSPPSDEETGGPGNLKVDLTAVKNAKQPKNDALKSSGTKSAIDRISSGTSSSKSGRPRTSSLKTQVGPARSFPSAATSATFGLDTATPTTTTVTLESIWGDALQKLKAGGNNITEEPVYCRNDIDDILVDRPSSHLDTQEPLLADARHARLPGSDEGRASPAPAPKSTRPSAGDTQKANTTVDASERQPSPAPAILLGRPASTKARNASLPRLPHYIDPSDPYRSMSQSRMSIPIVASPSVFHQDPLSQSHSRRPESPIYFRPETKGSNKPGTGNNTPSNGASGSGVLMKQATRPVSRGRQPTAKENATNGTVLQSTQWSNSRTSRDANNEADLGRQAPNSRPAETVSRTGPPSSLSMRGRSLSTTSASPWPFGTPPLTRTQPPLDPDDDIIAVINLIHNDCPVHTSRAPSLGPQTQIQVQEAPQSESQTEQQAEGGSRERRRHSQQIQGTPRVQTPGQQQRSQTPAAQINGAEPVYEIILPPHIRELVESMSSPGSRIQSPLRALDLLRPDRTSPKFDPPTPTAMLFEVNEKAKPASA</sequence>
<evidence type="ECO:0000313" key="4">
    <source>
        <dbReference type="Proteomes" id="UP001642482"/>
    </source>
</evidence>
<feature type="region of interest" description="Disordered" evidence="1">
    <location>
        <begin position="421"/>
        <end position="561"/>
    </location>
</feature>
<gene>
    <name evidence="3" type="ORF">SEUCBS140593_006902</name>
</gene>
<feature type="compositionally biased region" description="Polar residues" evidence="1">
    <location>
        <begin position="820"/>
        <end position="842"/>
    </location>
</feature>
<dbReference type="EMBL" id="CAWUHD010000079">
    <property type="protein sequence ID" value="CAK7228405.1"/>
    <property type="molecule type" value="Genomic_DNA"/>
</dbReference>
<keyword evidence="4" id="KW-1185">Reference proteome</keyword>
<reference evidence="3 4" key="1">
    <citation type="submission" date="2024-01" db="EMBL/GenBank/DDBJ databases">
        <authorList>
            <person name="Allen C."/>
            <person name="Tagirdzhanova G."/>
        </authorList>
    </citation>
    <scope>NUCLEOTIDE SEQUENCE [LARGE SCALE GENOMIC DNA]</scope>
</reference>
<feature type="compositionally biased region" description="Low complexity" evidence="1">
    <location>
        <begin position="258"/>
        <end position="279"/>
    </location>
</feature>
<name>A0ABP0C9V4_9PEZI</name>
<dbReference type="PANTHER" id="PTHR11750">
    <property type="entry name" value="PROTEIN N-TERMINAL AMIDASE"/>
    <property type="match status" value="1"/>
</dbReference>
<proteinExistence type="predicted"/>
<feature type="domain" description="CN hydrolase" evidence="2">
    <location>
        <begin position="1"/>
        <end position="235"/>
    </location>
</feature>
<feature type="region of interest" description="Disordered" evidence="1">
    <location>
        <begin position="889"/>
        <end position="944"/>
    </location>
</feature>
<feature type="region of interest" description="Disordered" evidence="1">
    <location>
        <begin position="247"/>
        <end position="281"/>
    </location>
</feature>
<feature type="compositionally biased region" description="Basic and acidic residues" evidence="1">
    <location>
        <begin position="980"/>
        <end position="989"/>
    </location>
</feature>
<accession>A0ABP0C9V4</accession>
<dbReference type="InterPro" id="IPR039703">
    <property type="entry name" value="Nta1"/>
</dbReference>
<dbReference type="Pfam" id="PF00795">
    <property type="entry name" value="CN_hydrolase"/>
    <property type="match status" value="1"/>
</dbReference>
<dbReference type="Proteomes" id="UP001642482">
    <property type="component" value="Unassembled WGS sequence"/>
</dbReference>